<keyword evidence="3 7" id="KW-0812">Transmembrane</keyword>
<feature type="transmembrane region" description="Helical" evidence="7">
    <location>
        <begin position="97"/>
        <end position="118"/>
    </location>
</feature>
<gene>
    <name evidence="9" type="ORF">FHS23_000947</name>
</gene>
<dbReference type="PANTHER" id="PTHR32322">
    <property type="entry name" value="INNER MEMBRANE TRANSPORTER"/>
    <property type="match status" value="1"/>
</dbReference>
<protein>
    <submittedName>
        <fullName evidence="9">Drug/metabolite transporter (DMT)-like permease</fullName>
    </submittedName>
</protein>
<keyword evidence="4 7" id="KW-1133">Transmembrane helix</keyword>
<dbReference type="AlphaFoldDB" id="A0A839RXS3"/>
<feature type="transmembrane region" description="Helical" evidence="7">
    <location>
        <begin position="182"/>
        <end position="203"/>
    </location>
</feature>
<evidence type="ECO:0000256" key="7">
    <source>
        <dbReference type="SAM" id="Phobius"/>
    </source>
</evidence>
<dbReference type="PANTHER" id="PTHR32322:SF2">
    <property type="entry name" value="EAMA DOMAIN-CONTAINING PROTEIN"/>
    <property type="match status" value="1"/>
</dbReference>
<evidence type="ECO:0000256" key="3">
    <source>
        <dbReference type="ARBA" id="ARBA00022692"/>
    </source>
</evidence>
<dbReference type="InterPro" id="IPR000620">
    <property type="entry name" value="EamA_dom"/>
</dbReference>
<comment type="similarity">
    <text evidence="2">Belongs to the EamA transporter family.</text>
</comment>
<keyword evidence="10" id="KW-1185">Reference proteome</keyword>
<reference evidence="9 10" key="1">
    <citation type="submission" date="2020-08" db="EMBL/GenBank/DDBJ databases">
        <title>Genomic Encyclopedia of Type Strains, Phase III (KMG-III): the genomes of soil and plant-associated and newly described type strains.</title>
        <authorList>
            <person name="Whitman W."/>
        </authorList>
    </citation>
    <scope>NUCLEOTIDE SEQUENCE [LARGE SCALE GENOMIC DNA]</scope>
    <source>
        <strain evidence="9 10">CECT 8577</strain>
    </source>
</reference>
<feature type="region of interest" description="Disordered" evidence="6">
    <location>
        <begin position="1"/>
        <end position="28"/>
    </location>
</feature>
<dbReference type="SUPFAM" id="SSF103481">
    <property type="entry name" value="Multidrug resistance efflux transporter EmrE"/>
    <property type="match status" value="2"/>
</dbReference>
<evidence type="ECO:0000256" key="2">
    <source>
        <dbReference type="ARBA" id="ARBA00007362"/>
    </source>
</evidence>
<accession>A0A839RXS3</accession>
<comment type="caution">
    <text evidence="9">The sequence shown here is derived from an EMBL/GenBank/DDBJ whole genome shotgun (WGS) entry which is preliminary data.</text>
</comment>
<evidence type="ECO:0000256" key="6">
    <source>
        <dbReference type="SAM" id="MobiDB-lite"/>
    </source>
</evidence>
<feature type="domain" description="EamA" evidence="8">
    <location>
        <begin position="38"/>
        <end position="168"/>
    </location>
</feature>
<feature type="transmembrane region" description="Helical" evidence="7">
    <location>
        <begin position="297"/>
        <end position="315"/>
    </location>
</feature>
<proteinExistence type="inferred from homology"/>
<feature type="transmembrane region" description="Helical" evidence="7">
    <location>
        <begin position="65"/>
        <end position="85"/>
    </location>
</feature>
<dbReference type="InterPro" id="IPR037185">
    <property type="entry name" value="EmrE-like"/>
</dbReference>
<sequence>MTSPDATPSDAGPSSATPTGTGAAGVADAGAPRDRTWLVAVAAALWGTDGLLRLPLAEDLPSGTVVFWEHLIIVAVLAPFVPRAVRALARCGPRVWLAVLIIGGGSSALATALFTAAFQTGDAITPLVLQKMQPLFAVLAAWVVLGERLRSGYVLFAVPAIAGAWLLAFADPLDIEFGALRAALLAVGAAALWAAGTVLGRLVSTSLPSRDVTTLRFTVGLPVAAIIVTAQGNPYTVSWDNAVGLGLLALIPGLFALSLYYTGLRATPAARATLAELAYPATAVVIGVSFLGATMTVTQWAGLVVVIVAVTALGWHERTAKRRPVVVPPEPASARGRE</sequence>
<keyword evidence="5 7" id="KW-0472">Membrane</keyword>
<evidence type="ECO:0000259" key="8">
    <source>
        <dbReference type="Pfam" id="PF00892"/>
    </source>
</evidence>
<dbReference type="Proteomes" id="UP000550714">
    <property type="component" value="Unassembled WGS sequence"/>
</dbReference>
<evidence type="ECO:0000313" key="10">
    <source>
        <dbReference type="Proteomes" id="UP000550714"/>
    </source>
</evidence>
<feature type="transmembrane region" description="Helical" evidence="7">
    <location>
        <begin position="215"/>
        <end position="236"/>
    </location>
</feature>
<dbReference type="InterPro" id="IPR050638">
    <property type="entry name" value="AA-Vitamin_Transporters"/>
</dbReference>
<feature type="domain" description="EamA" evidence="8">
    <location>
        <begin position="181"/>
        <end position="312"/>
    </location>
</feature>
<feature type="transmembrane region" description="Helical" evidence="7">
    <location>
        <begin position="152"/>
        <end position="170"/>
    </location>
</feature>
<feature type="compositionally biased region" description="Low complexity" evidence="6">
    <location>
        <begin position="11"/>
        <end position="28"/>
    </location>
</feature>
<dbReference type="Pfam" id="PF00892">
    <property type="entry name" value="EamA"/>
    <property type="match status" value="2"/>
</dbReference>
<name>A0A839RXS3_9PSEU</name>
<dbReference type="GO" id="GO:0016020">
    <property type="term" value="C:membrane"/>
    <property type="evidence" value="ECO:0007669"/>
    <property type="project" value="UniProtKB-SubCell"/>
</dbReference>
<feature type="transmembrane region" description="Helical" evidence="7">
    <location>
        <begin position="273"/>
        <end position="291"/>
    </location>
</feature>
<evidence type="ECO:0000256" key="5">
    <source>
        <dbReference type="ARBA" id="ARBA00023136"/>
    </source>
</evidence>
<comment type="subcellular location">
    <subcellularLocation>
        <location evidence="1">Membrane</location>
        <topology evidence="1">Multi-pass membrane protein</topology>
    </subcellularLocation>
</comment>
<evidence type="ECO:0000313" key="9">
    <source>
        <dbReference type="EMBL" id="MBB3049952.1"/>
    </source>
</evidence>
<feature type="transmembrane region" description="Helical" evidence="7">
    <location>
        <begin position="124"/>
        <end position="145"/>
    </location>
</feature>
<organism evidence="9 10">
    <name type="scientific">Prauserella isguenensis</name>
    <dbReference type="NCBI Taxonomy" id="1470180"/>
    <lineage>
        <taxon>Bacteria</taxon>
        <taxon>Bacillati</taxon>
        <taxon>Actinomycetota</taxon>
        <taxon>Actinomycetes</taxon>
        <taxon>Pseudonocardiales</taxon>
        <taxon>Pseudonocardiaceae</taxon>
        <taxon>Prauserella</taxon>
    </lineage>
</organism>
<feature type="transmembrane region" description="Helical" evidence="7">
    <location>
        <begin position="242"/>
        <end position="261"/>
    </location>
</feature>
<dbReference type="EMBL" id="JACHWU010000001">
    <property type="protein sequence ID" value="MBB3049952.1"/>
    <property type="molecule type" value="Genomic_DNA"/>
</dbReference>
<evidence type="ECO:0000256" key="1">
    <source>
        <dbReference type="ARBA" id="ARBA00004141"/>
    </source>
</evidence>
<evidence type="ECO:0000256" key="4">
    <source>
        <dbReference type="ARBA" id="ARBA00022989"/>
    </source>
</evidence>